<dbReference type="EMBL" id="MU277259">
    <property type="protein sequence ID" value="KAI0056735.1"/>
    <property type="molecule type" value="Genomic_DNA"/>
</dbReference>
<sequence>MFALTRFSAVSAVLACVLAAPAPVKRDARLSGQGTFFTPGLGACGKTSSSSDLIVAVSTDVFNGFPGAGADPNANPICGKTITANFQGKSVTVEVVDECPGCAANDLDFSPAAFDQLADESLGRIDITWSFD</sequence>
<name>A0ACB8SJX4_9AGAM</name>
<evidence type="ECO:0000313" key="1">
    <source>
        <dbReference type="EMBL" id="KAI0056735.1"/>
    </source>
</evidence>
<dbReference type="Proteomes" id="UP000814140">
    <property type="component" value="Unassembled WGS sequence"/>
</dbReference>
<protein>
    <submittedName>
        <fullName evidence="1">Uncharacterized protein</fullName>
    </submittedName>
</protein>
<accession>A0ACB8SJX4</accession>
<reference evidence="1" key="2">
    <citation type="journal article" date="2022" name="New Phytol.">
        <title>Evolutionary transition to the ectomycorrhizal habit in the genomes of a hyperdiverse lineage of mushroom-forming fungi.</title>
        <authorList>
            <person name="Looney B."/>
            <person name="Miyauchi S."/>
            <person name="Morin E."/>
            <person name="Drula E."/>
            <person name="Courty P.E."/>
            <person name="Kohler A."/>
            <person name="Kuo A."/>
            <person name="LaButti K."/>
            <person name="Pangilinan J."/>
            <person name="Lipzen A."/>
            <person name="Riley R."/>
            <person name="Andreopoulos W."/>
            <person name="He G."/>
            <person name="Johnson J."/>
            <person name="Nolan M."/>
            <person name="Tritt A."/>
            <person name="Barry K.W."/>
            <person name="Grigoriev I.V."/>
            <person name="Nagy L.G."/>
            <person name="Hibbett D."/>
            <person name="Henrissat B."/>
            <person name="Matheny P.B."/>
            <person name="Labbe J."/>
            <person name="Martin F.M."/>
        </authorList>
    </citation>
    <scope>NUCLEOTIDE SEQUENCE</scope>
    <source>
        <strain evidence="1">HHB10654</strain>
    </source>
</reference>
<evidence type="ECO:0000313" key="2">
    <source>
        <dbReference type="Proteomes" id="UP000814140"/>
    </source>
</evidence>
<gene>
    <name evidence="1" type="ORF">BV25DRAFT_1547381</name>
</gene>
<reference evidence="1" key="1">
    <citation type="submission" date="2021-03" db="EMBL/GenBank/DDBJ databases">
        <authorList>
            <consortium name="DOE Joint Genome Institute"/>
            <person name="Ahrendt S."/>
            <person name="Looney B.P."/>
            <person name="Miyauchi S."/>
            <person name="Morin E."/>
            <person name="Drula E."/>
            <person name="Courty P.E."/>
            <person name="Chicoki N."/>
            <person name="Fauchery L."/>
            <person name="Kohler A."/>
            <person name="Kuo A."/>
            <person name="Labutti K."/>
            <person name="Pangilinan J."/>
            <person name="Lipzen A."/>
            <person name="Riley R."/>
            <person name="Andreopoulos W."/>
            <person name="He G."/>
            <person name="Johnson J."/>
            <person name="Barry K.W."/>
            <person name="Grigoriev I.V."/>
            <person name="Nagy L."/>
            <person name="Hibbett D."/>
            <person name="Henrissat B."/>
            <person name="Matheny P.B."/>
            <person name="Labbe J."/>
            <person name="Martin F."/>
        </authorList>
    </citation>
    <scope>NUCLEOTIDE SEQUENCE</scope>
    <source>
        <strain evidence="1">HHB10654</strain>
    </source>
</reference>
<comment type="caution">
    <text evidence="1">The sequence shown here is derived from an EMBL/GenBank/DDBJ whole genome shotgun (WGS) entry which is preliminary data.</text>
</comment>
<keyword evidence="2" id="KW-1185">Reference proteome</keyword>
<organism evidence="1 2">
    <name type="scientific">Artomyces pyxidatus</name>
    <dbReference type="NCBI Taxonomy" id="48021"/>
    <lineage>
        <taxon>Eukaryota</taxon>
        <taxon>Fungi</taxon>
        <taxon>Dikarya</taxon>
        <taxon>Basidiomycota</taxon>
        <taxon>Agaricomycotina</taxon>
        <taxon>Agaricomycetes</taxon>
        <taxon>Russulales</taxon>
        <taxon>Auriscalpiaceae</taxon>
        <taxon>Artomyces</taxon>
    </lineage>
</organism>
<proteinExistence type="predicted"/>